<evidence type="ECO:0000313" key="2">
    <source>
        <dbReference type="EMBL" id="MFC3156110.1"/>
    </source>
</evidence>
<keyword evidence="3" id="KW-1185">Reference proteome</keyword>
<dbReference type="InterPro" id="IPR036691">
    <property type="entry name" value="Endo/exonu/phosph_ase_sf"/>
</dbReference>
<evidence type="ECO:0000259" key="1">
    <source>
        <dbReference type="Pfam" id="PF03372"/>
    </source>
</evidence>
<dbReference type="InterPro" id="IPR005135">
    <property type="entry name" value="Endo/exonuclease/phosphatase"/>
</dbReference>
<feature type="domain" description="Endonuclease/exonuclease/phosphatase" evidence="1">
    <location>
        <begin position="34"/>
        <end position="385"/>
    </location>
</feature>
<dbReference type="EMBL" id="JBHRTL010000027">
    <property type="protein sequence ID" value="MFC3156110.1"/>
    <property type="molecule type" value="Genomic_DNA"/>
</dbReference>
<protein>
    <submittedName>
        <fullName evidence="2">Endonuclease/exonuclease/phosphatase family protein</fullName>
    </submittedName>
</protein>
<dbReference type="Proteomes" id="UP001595548">
    <property type="component" value="Unassembled WGS sequence"/>
</dbReference>
<gene>
    <name evidence="2" type="ORF">ACFOEB_12950</name>
</gene>
<dbReference type="Pfam" id="PF03372">
    <property type="entry name" value="Exo_endo_phos"/>
    <property type="match status" value="1"/>
</dbReference>
<dbReference type="Gene3D" id="3.60.10.10">
    <property type="entry name" value="Endonuclease/exonuclease/phosphatase"/>
    <property type="match status" value="1"/>
</dbReference>
<reference evidence="3" key="1">
    <citation type="journal article" date="2019" name="Int. J. Syst. Evol. Microbiol.">
        <title>The Global Catalogue of Microorganisms (GCM) 10K type strain sequencing project: providing services to taxonomists for standard genome sequencing and annotation.</title>
        <authorList>
            <consortium name="The Broad Institute Genomics Platform"/>
            <consortium name="The Broad Institute Genome Sequencing Center for Infectious Disease"/>
            <person name="Wu L."/>
            <person name="Ma J."/>
        </authorList>
    </citation>
    <scope>NUCLEOTIDE SEQUENCE [LARGE SCALE GENOMIC DNA]</scope>
    <source>
        <strain evidence="3">KCTC 52141</strain>
    </source>
</reference>
<organism evidence="2 3">
    <name type="scientific">Gilvimarinus japonicus</name>
    <dbReference type="NCBI Taxonomy" id="1796469"/>
    <lineage>
        <taxon>Bacteria</taxon>
        <taxon>Pseudomonadati</taxon>
        <taxon>Pseudomonadota</taxon>
        <taxon>Gammaproteobacteria</taxon>
        <taxon>Cellvibrionales</taxon>
        <taxon>Cellvibrionaceae</taxon>
        <taxon>Gilvimarinus</taxon>
    </lineage>
</organism>
<accession>A0ABV7HVI1</accession>
<dbReference type="GO" id="GO:0004519">
    <property type="term" value="F:endonuclease activity"/>
    <property type="evidence" value="ECO:0007669"/>
    <property type="project" value="UniProtKB-KW"/>
</dbReference>
<proteinExistence type="predicted"/>
<evidence type="ECO:0000313" key="3">
    <source>
        <dbReference type="Proteomes" id="UP001595548"/>
    </source>
</evidence>
<keyword evidence="2" id="KW-0378">Hydrolase</keyword>
<comment type="caution">
    <text evidence="2">The sequence shown here is derived from an EMBL/GenBank/DDBJ whole genome shotgun (WGS) entry which is preliminary data.</text>
</comment>
<sequence length="395" mass="43883">MAMLGVLIGMSVAITGCAKSKEKVVTNPTTLRVATFNVSMEARNYESESENFKDSILVRELQSTSNTQIHHIAEIIQRVRPDIVLLNEFDNTAQAGEAEDSLALLQKHYLAVAHQDAEPITYPYHYRGQVNTGVLLPQDIDGDGKITTPADTYGFGFYPGHYGMVLLSRYPIDEDSVRSFRQFLWTDMPDAARPKNPDGTPYYTDAVWRLLRLSSKSHWDVPVQIGGQTLHILASHPTPPVFDGPEDRNGARNHDELRLWIDYLSGAGEYLYDDQGGRGALDMSRDFVLLGDLNASAVEGDGRRDAIARLLALARVQDPMPTSTGAREARPDNKFSANHTAGWGMRADYVLPSSSLKVGGSGVFWPAKDEPLQYLVEDRKSSSDHRLVWVDISFD</sequence>
<name>A0ABV7HVI1_9GAMM</name>
<keyword evidence="2" id="KW-0255">Endonuclease</keyword>
<dbReference type="SUPFAM" id="SSF56219">
    <property type="entry name" value="DNase I-like"/>
    <property type="match status" value="1"/>
</dbReference>
<dbReference type="RefSeq" id="WP_382417207.1">
    <property type="nucleotide sequence ID" value="NZ_AP031500.1"/>
</dbReference>
<keyword evidence="2" id="KW-0540">Nuclease</keyword>